<dbReference type="Pfam" id="PF02321">
    <property type="entry name" value="OEP"/>
    <property type="match status" value="2"/>
</dbReference>
<accession>A0A7X9X602</accession>
<reference evidence="8 9" key="1">
    <citation type="submission" date="2020-04" db="EMBL/GenBank/DDBJ databases">
        <title>Paraburkholderia sp. G-4-1-8 isolated from soil.</title>
        <authorList>
            <person name="Dahal R.H."/>
        </authorList>
    </citation>
    <scope>NUCLEOTIDE SEQUENCE [LARGE SCALE GENOMIC DNA]</scope>
    <source>
        <strain evidence="8 9">G-4-1-8</strain>
    </source>
</reference>
<dbReference type="InterPro" id="IPR028351">
    <property type="entry name" value="CyaE"/>
</dbReference>
<dbReference type="InterPro" id="IPR051906">
    <property type="entry name" value="TolC-like"/>
</dbReference>
<dbReference type="PANTHER" id="PTHR30026:SF20">
    <property type="entry name" value="OUTER MEMBRANE PROTEIN TOLC"/>
    <property type="match status" value="1"/>
</dbReference>
<keyword evidence="4" id="KW-0812">Transmembrane</keyword>
<evidence type="ECO:0000256" key="4">
    <source>
        <dbReference type="ARBA" id="ARBA00022692"/>
    </source>
</evidence>
<keyword evidence="9" id="KW-1185">Reference proteome</keyword>
<dbReference type="AlphaFoldDB" id="A0A7X9X602"/>
<keyword evidence="3" id="KW-1134">Transmembrane beta strand</keyword>
<dbReference type="PANTHER" id="PTHR30026">
    <property type="entry name" value="OUTER MEMBRANE PROTEIN TOLC"/>
    <property type="match status" value="1"/>
</dbReference>
<dbReference type="SUPFAM" id="SSF56954">
    <property type="entry name" value="Outer membrane efflux proteins (OEP)"/>
    <property type="match status" value="1"/>
</dbReference>
<protein>
    <recommendedName>
        <fullName evidence="7">Protein CyaE</fullName>
    </recommendedName>
</protein>
<organism evidence="8 9">
    <name type="scientific">Paraburkholderia antibiotica</name>
    <dbReference type="NCBI Taxonomy" id="2728839"/>
    <lineage>
        <taxon>Bacteria</taxon>
        <taxon>Pseudomonadati</taxon>
        <taxon>Pseudomonadota</taxon>
        <taxon>Betaproteobacteria</taxon>
        <taxon>Burkholderiales</taxon>
        <taxon>Burkholderiaceae</taxon>
        <taxon>Paraburkholderia</taxon>
    </lineage>
</organism>
<keyword evidence="7" id="KW-0354">Hemolysis</keyword>
<dbReference type="GO" id="GO:0015288">
    <property type="term" value="F:porin activity"/>
    <property type="evidence" value="ECO:0007669"/>
    <property type="project" value="TreeGrafter"/>
</dbReference>
<dbReference type="GO" id="GO:0031640">
    <property type="term" value="P:killing of cells of another organism"/>
    <property type="evidence" value="ECO:0007669"/>
    <property type="project" value="UniProtKB-KW"/>
</dbReference>
<comment type="similarity">
    <text evidence="1 7">Belongs to the outer membrane factor (OMF) (TC 1.B.17) family.</text>
</comment>
<name>A0A7X9X602_9BURK</name>
<gene>
    <name evidence="8" type="ORF">HHL14_12965</name>
</gene>
<dbReference type="GO" id="GO:1990281">
    <property type="term" value="C:efflux pump complex"/>
    <property type="evidence" value="ECO:0007669"/>
    <property type="project" value="TreeGrafter"/>
</dbReference>
<keyword evidence="7" id="KW-0204">Cytolysis</keyword>
<evidence type="ECO:0000256" key="7">
    <source>
        <dbReference type="PIRNR" id="PIRNR001892"/>
    </source>
</evidence>
<comment type="function">
    <text evidence="7">CyaE is necessary for transport of calmodulin-sensitive adenylate cyclase-hemolysin (cyclolysin).</text>
</comment>
<dbReference type="GO" id="GO:0009279">
    <property type="term" value="C:cell outer membrane"/>
    <property type="evidence" value="ECO:0007669"/>
    <property type="project" value="UniProtKB-SubCell"/>
</dbReference>
<dbReference type="InterPro" id="IPR003423">
    <property type="entry name" value="OMP_efflux"/>
</dbReference>
<dbReference type="GO" id="GO:0015562">
    <property type="term" value="F:efflux transmembrane transporter activity"/>
    <property type="evidence" value="ECO:0007669"/>
    <property type="project" value="InterPro"/>
</dbReference>
<dbReference type="EMBL" id="JABBFZ010000006">
    <property type="protein sequence ID" value="NML31744.1"/>
    <property type="molecule type" value="Genomic_DNA"/>
</dbReference>
<keyword evidence="2 7" id="KW-0813">Transport</keyword>
<evidence type="ECO:0000313" key="8">
    <source>
        <dbReference type="EMBL" id="NML31744.1"/>
    </source>
</evidence>
<keyword evidence="5 7" id="KW-0472">Membrane</keyword>
<comment type="subcellular location">
    <subcellularLocation>
        <location evidence="7">Cell outer membrane</location>
        <topology evidence="7">Peripheral membrane protein</topology>
    </subcellularLocation>
</comment>
<evidence type="ECO:0000256" key="6">
    <source>
        <dbReference type="ARBA" id="ARBA00023237"/>
    </source>
</evidence>
<evidence type="ECO:0000256" key="1">
    <source>
        <dbReference type="ARBA" id="ARBA00007613"/>
    </source>
</evidence>
<evidence type="ECO:0000256" key="5">
    <source>
        <dbReference type="ARBA" id="ARBA00023136"/>
    </source>
</evidence>
<evidence type="ECO:0000256" key="3">
    <source>
        <dbReference type="ARBA" id="ARBA00022452"/>
    </source>
</evidence>
<dbReference type="Gene3D" id="1.20.1600.10">
    <property type="entry name" value="Outer membrane efflux proteins (OEP)"/>
    <property type="match status" value="1"/>
</dbReference>
<evidence type="ECO:0000313" key="9">
    <source>
        <dbReference type="Proteomes" id="UP000583127"/>
    </source>
</evidence>
<keyword evidence="6 7" id="KW-0998">Cell outer membrane</keyword>
<sequence length="450" mass="47992">MADPLLARPPVLDTGVALPGDRERTSCPSGVNLAAPLSLADAIDVALCSDPGVMLAWANIKLQSATVGEARAAYLPTLNASVTGMRNDTSYPAFPGSDSHVNGHTSYAALNWRLFDFGERAANRKAANDMLDAALASYDAALQKTLGTTVQAWFDAVTAQGASRARTEASRLAGETLAAAQRREEKGATGRNDTLQAQTAFARARLAAERAAGEADKTMATLVYTLGIAAGTRLLLPEDTPAPTAQGVDDLAAWLDEAKRRHPAIIAAEKQWQATRSRIASVRSQGMPTVDLGVSFYQNGYPNQGLQTARSNTTIIGVTLTIPLFEGFARTYKVREAQAQAEQDEARMQDTERQVLGDVVKAHADAVASLGELDASRTLLDSAQLALTSSRRRYDYGVADILEVLNAQSALADAQQERVRSESDWRSARLRLRAAAGVLGRQRLAGIDGS</sequence>
<evidence type="ECO:0000256" key="2">
    <source>
        <dbReference type="ARBA" id="ARBA00022448"/>
    </source>
</evidence>
<proteinExistence type="inferred from homology"/>
<dbReference type="Proteomes" id="UP000583127">
    <property type="component" value="Unassembled WGS sequence"/>
</dbReference>
<dbReference type="PIRSF" id="PIRSF001892">
    <property type="entry name" value="CyaE"/>
    <property type="match status" value="1"/>
</dbReference>
<comment type="caution">
    <text evidence="8">The sequence shown here is derived from an EMBL/GenBank/DDBJ whole genome shotgun (WGS) entry which is preliminary data.</text>
</comment>